<keyword evidence="5" id="KW-1185">Reference proteome</keyword>
<evidence type="ECO:0000256" key="2">
    <source>
        <dbReference type="SAM" id="Phobius"/>
    </source>
</evidence>
<name>A0ABS6JQ11_9BACI</name>
<comment type="caution">
    <text evidence="4">The sequence shown here is derived from an EMBL/GenBank/DDBJ whole genome shotgun (WGS) entry which is preliminary data.</text>
</comment>
<proteinExistence type="predicted"/>
<dbReference type="Pfam" id="PF07423">
    <property type="entry name" value="DUF1510"/>
    <property type="match status" value="1"/>
</dbReference>
<protein>
    <submittedName>
        <fullName evidence="4">DUF1510 family protein</fullName>
    </submittedName>
</protein>
<dbReference type="EMBL" id="JAHQCR010000021">
    <property type="protein sequence ID" value="MBU9720654.1"/>
    <property type="molecule type" value="Genomic_DNA"/>
</dbReference>
<evidence type="ECO:0000256" key="1">
    <source>
        <dbReference type="SAM" id="MobiDB-lite"/>
    </source>
</evidence>
<dbReference type="RefSeq" id="WP_088074729.1">
    <property type="nucleotide sequence ID" value="NZ_JAHQCR010000021.1"/>
</dbReference>
<evidence type="ECO:0000259" key="3">
    <source>
        <dbReference type="Pfam" id="PF07423"/>
    </source>
</evidence>
<feature type="transmembrane region" description="Helical" evidence="2">
    <location>
        <begin position="21"/>
        <end position="43"/>
    </location>
</feature>
<feature type="domain" description="DUF1510" evidence="3">
    <location>
        <begin position="124"/>
        <end position="217"/>
    </location>
</feature>
<keyword evidence="2" id="KW-0812">Transmembrane</keyword>
<dbReference type="InterPro" id="IPR009988">
    <property type="entry name" value="DUF1510"/>
</dbReference>
<sequence>MSYGSYGPRRTEIRKEKRKNIWLNGAIAVTIIGIVFVASMLIFSGGDSEPAAVEDVDPDDQNQAEMAENEDDNALDENEGDSTPSDDVDTNDSFEEEAEPADDSLSEVNEGENDSENGEELVFDGEWRPIGTEQEEPFELNSENLSRDHVNWQEMTLASMYATGISEDDITVWRFGNGGDMKSVEAWVSDYENRDTPYKVRLEWVTNEGWVPVSVEKQEENPFR</sequence>
<evidence type="ECO:0000313" key="4">
    <source>
        <dbReference type="EMBL" id="MBU9720654.1"/>
    </source>
</evidence>
<accession>A0ABS6JQ11</accession>
<feature type="region of interest" description="Disordered" evidence="1">
    <location>
        <begin position="49"/>
        <end position="122"/>
    </location>
</feature>
<keyword evidence="2" id="KW-1133">Transmembrane helix</keyword>
<keyword evidence="2" id="KW-0472">Membrane</keyword>
<gene>
    <name evidence="4" type="ORF">KS407_04235</name>
</gene>
<dbReference type="Proteomes" id="UP000790580">
    <property type="component" value="Unassembled WGS sequence"/>
</dbReference>
<reference evidence="4 5" key="1">
    <citation type="submission" date="2021-06" db="EMBL/GenBank/DDBJ databases">
        <title>Bacillus sp. RD4P76, an endophyte from a halophyte.</title>
        <authorList>
            <person name="Sun J.-Q."/>
        </authorList>
    </citation>
    <scope>NUCLEOTIDE SEQUENCE [LARGE SCALE GENOMIC DNA]</scope>
    <source>
        <strain evidence="4 5">JCM 17098</strain>
    </source>
</reference>
<feature type="compositionally biased region" description="Acidic residues" evidence="1">
    <location>
        <begin position="52"/>
        <end position="122"/>
    </location>
</feature>
<evidence type="ECO:0000313" key="5">
    <source>
        <dbReference type="Proteomes" id="UP000790580"/>
    </source>
</evidence>
<organism evidence="4 5">
    <name type="scientific">Evansella alkalicola</name>
    <dbReference type="NCBI Taxonomy" id="745819"/>
    <lineage>
        <taxon>Bacteria</taxon>
        <taxon>Bacillati</taxon>
        <taxon>Bacillota</taxon>
        <taxon>Bacilli</taxon>
        <taxon>Bacillales</taxon>
        <taxon>Bacillaceae</taxon>
        <taxon>Evansella</taxon>
    </lineage>
</organism>